<dbReference type="EMBL" id="CP018889">
    <property type="protein sequence ID" value="AUI68066.1"/>
    <property type="molecule type" value="Genomic_DNA"/>
</dbReference>
<accession>A0A2N9YCA5</accession>
<dbReference type="InterPro" id="IPR012348">
    <property type="entry name" value="RNR-like"/>
</dbReference>
<keyword evidence="3" id="KW-0503">Monooxygenase</keyword>
<dbReference type="RefSeq" id="WP_066246084.1">
    <property type="nucleotide sequence ID" value="NZ_CP012373.2"/>
</dbReference>
<evidence type="ECO:0000256" key="1">
    <source>
        <dbReference type="ARBA" id="ARBA00006313"/>
    </source>
</evidence>
<dbReference type="CDD" id="cd01058">
    <property type="entry name" value="AAMH_B"/>
    <property type="match status" value="1"/>
</dbReference>
<name>A0A2N9YCA5_9GAMM</name>
<reference evidence="5" key="1">
    <citation type="submission" date="2016-12" db="EMBL/GenBank/DDBJ databases">
        <title>Complete Genome Sequence of Beggiatoa leptomitiformis D-401.</title>
        <authorList>
            <person name="Fomenkov A."/>
            <person name="Vincze T."/>
            <person name="Grabovich M."/>
            <person name="Anton B.P."/>
            <person name="Dubinina G."/>
            <person name="Orlova M."/>
            <person name="Belousova E."/>
            <person name="Roberts R.J."/>
        </authorList>
    </citation>
    <scope>NUCLEOTIDE SEQUENCE [LARGE SCALE GENOMIC DNA]</scope>
    <source>
        <strain evidence="5">D-401</strain>
    </source>
</reference>
<evidence type="ECO:0000256" key="2">
    <source>
        <dbReference type="ARBA" id="ARBA00023002"/>
    </source>
</evidence>
<gene>
    <name evidence="4" type="ORF">BLE401_04685</name>
</gene>
<dbReference type="Pfam" id="PF02332">
    <property type="entry name" value="Phenol_Hydrox"/>
    <property type="match status" value="1"/>
</dbReference>
<keyword evidence="5" id="KW-1185">Reference proteome</keyword>
<dbReference type="SUPFAM" id="SSF47240">
    <property type="entry name" value="Ferritin-like"/>
    <property type="match status" value="1"/>
</dbReference>
<dbReference type="Gene3D" id="3.90.56.10">
    <property type="entry name" value="Monooxygenase component MmoB/DmpM"/>
    <property type="match status" value="1"/>
</dbReference>
<dbReference type="SUPFAM" id="SSF56029">
    <property type="entry name" value="Monooxygenase (hydroxylase) regulatory protein"/>
    <property type="match status" value="1"/>
</dbReference>
<dbReference type="Gene3D" id="1.10.620.20">
    <property type="entry name" value="Ribonucleotide Reductase, subunit A"/>
    <property type="match status" value="1"/>
</dbReference>
<dbReference type="Proteomes" id="UP000234271">
    <property type="component" value="Chromosome"/>
</dbReference>
<proteinExistence type="inferred from homology"/>
<dbReference type="InterPro" id="IPR009078">
    <property type="entry name" value="Ferritin-like_SF"/>
</dbReference>
<dbReference type="GO" id="GO:0016709">
    <property type="term" value="F:oxidoreductase activity, acting on paired donors, with incorporation or reduction of molecular oxygen, NAD(P)H as one donor, and incorporation of one atom of oxygen"/>
    <property type="evidence" value="ECO:0007669"/>
    <property type="project" value="InterPro"/>
</dbReference>
<evidence type="ECO:0000313" key="5">
    <source>
        <dbReference type="Proteomes" id="UP000234271"/>
    </source>
</evidence>
<dbReference type="OrthoDB" id="9806768at2"/>
<sequence length="446" mass="51270">MQIDIRTNTLTPQRNTFDHIVRRFGDKPASRYQEASYDVQATTNFHYRPLWSTTHQLNDKKHTAIVMRDWYDFKDPRQFYYGTYVLTRASMQDTAEKNFEFVEKRQLLNTLPPTLEQKIRELILPLRHLEWGANMNNCFISSYCFGTVTMQASIFQAMDRFGMAQYISRIGLLLDGNTGESLENAKTIWLKTPIWQEVRHYIEDSFVLTDWFELLLVQNFVLDGLIHPLLYKHFETDIAQNGGGAVLAMLTEFMTEWYEENTAWVDMMLKTAAGESAENKALLEKWLANWLARGLTAVKPLAIHALGNKADAALEECQQTLLARANKAGLNVQTTQHNPTAHTTTAETPFIQTINHNASKVYIVLQLNDESRSIVQAIEIDNPHAVVQYFPAMVRIEAANRLAVRRQTVSEKMGKEWNLQAIHLHLITIGGNLDEGDDAFILEWRM</sequence>
<dbReference type="InterPro" id="IPR036889">
    <property type="entry name" value="mOase_MmoB_DmpM_sf"/>
</dbReference>
<dbReference type="InterPro" id="IPR012078">
    <property type="entry name" value="MP_mOase_hydro"/>
</dbReference>
<comment type="similarity">
    <text evidence="1">Belongs to the TmoD/XamoD family.</text>
</comment>
<dbReference type="AlphaFoldDB" id="A0A2N9YCA5"/>
<dbReference type="InterPro" id="IPR003454">
    <property type="entry name" value="MOase_MmoB_DmpM"/>
</dbReference>
<keyword evidence="2" id="KW-0560">Oxidoreductase</keyword>
<organism evidence="4 5">
    <name type="scientific">Beggiatoa leptomitoformis</name>
    <dbReference type="NCBI Taxonomy" id="288004"/>
    <lineage>
        <taxon>Bacteria</taxon>
        <taxon>Pseudomonadati</taxon>
        <taxon>Pseudomonadota</taxon>
        <taxon>Gammaproteobacteria</taxon>
        <taxon>Thiotrichales</taxon>
        <taxon>Thiotrichaceae</taxon>
        <taxon>Beggiatoa</taxon>
    </lineage>
</organism>
<dbReference type="InterPro" id="IPR003430">
    <property type="entry name" value="Phenol_Hydrox"/>
</dbReference>
<protein>
    <submittedName>
        <fullName evidence="4">Phenol hydroxylase</fullName>
    </submittedName>
</protein>
<dbReference type="Pfam" id="PF02406">
    <property type="entry name" value="MmoB_DmpM"/>
    <property type="match status" value="1"/>
</dbReference>
<evidence type="ECO:0000256" key="3">
    <source>
        <dbReference type="ARBA" id="ARBA00023033"/>
    </source>
</evidence>
<evidence type="ECO:0000313" key="4">
    <source>
        <dbReference type="EMBL" id="AUI68066.1"/>
    </source>
</evidence>